<evidence type="ECO:0000256" key="1">
    <source>
        <dbReference type="SAM" id="Coils"/>
    </source>
</evidence>
<keyword evidence="4" id="KW-1185">Reference proteome</keyword>
<name>N1PUB0_DOTSN</name>
<feature type="coiled-coil region" evidence="1">
    <location>
        <begin position="295"/>
        <end position="322"/>
    </location>
</feature>
<dbReference type="OrthoDB" id="5278540at2759"/>
<evidence type="ECO:0000313" key="4">
    <source>
        <dbReference type="Proteomes" id="UP000016933"/>
    </source>
</evidence>
<feature type="compositionally biased region" description="Basic and acidic residues" evidence="2">
    <location>
        <begin position="326"/>
        <end position="341"/>
    </location>
</feature>
<dbReference type="AlphaFoldDB" id="N1PUB0"/>
<organism evidence="3 4">
    <name type="scientific">Dothistroma septosporum (strain NZE10 / CBS 128990)</name>
    <name type="common">Red band needle blight fungus</name>
    <name type="synonym">Mycosphaerella pini</name>
    <dbReference type="NCBI Taxonomy" id="675120"/>
    <lineage>
        <taxon>Eukaryota</taxon>
        <taxon>Fungi</taxon>
        <taxon>Dikarya</taxon>
        <taxon>Ascomycota</taxon>
        <taxon>Pezizomycotina</taxon>
        <taxon>Dothideomycetes</taxon>
        <taxon>Dothideomycetidae</taxon>
        <taxon>Mycosphaerellales</taxon>
        <taxon>Mycosphaerellaceae</taxon>
        <taxon>Dothistroma</taxon>
    </lineage>
</organism>
<evidence type="ECO:0000256" key="2">
    <source>
        <dbReference type="SAM" id="MobiDB-lite"/>
    </source>
</evidence>
<reference evidence="3 4" key="2">
    <citation type="journal article" date="2012" name="PLoS Pathog.">
        <title>Diverse lifestyles and strategies of plant pathogenesis encoded in the genomes of eighteen Dothideomycetes fungi.</title>
        <authorList>
            <person name="Ohm R.A."/>
            <person name="Feau N."/>
            <person name="Henrissat B."/>
            <person name="Schoch C.L."/>
            <person name="Horwitz B.A."/>
            <person name="Barry K.W."/>
            <person name="Condon B.J."/>
            <person name="Copeland A.C."/>
            <person name="Dhillon B."/>
            <person name="Glaser F."/>
            <person name="Hesse C.N."/>
            <person name="Kosti I."/>
            <person name="LaButti K."/>
            <person name="Lindquist E.A."/>
            <person name="Lucas S."/>
            <person name="Salamov A.A."/>
            <person name="Bradshaw R.E."/>
            <person name="Ciuffetti L."/>
            <person name="Hamelin R.C."/>
            <person name="Kema G.H.J."/>
            <person name="Lawrence C."/>
            <person name="Scott J.A."/>
            <person name="Spatafora J.W."/>
            <person name="Turgeon B.G."/>
            <person name="de Wit P.J.G.M."/>
            <person name="Zhong S."/>
            <person name="Goodwin S.B."/>
            <person name="Grigoriev I.V."/>
        </authorList>
    </citation>
    <scope>NUCLEOTIDE SEQUENCE [LARGE SCALE GENOMIC DNA]</scope>
    <source>
        <strain evidence="4">NZE10 / CBS 128990</strain>
    </source>
</reference>
<reference evidence="4" key="1">
    <citation type="journal article" date="2012" name="PLoS Genet.">
        <title>The genomes of the fungal plant pathogens Cladosporium fulvum and Dothistroma septosporum reveal adaptation to different hosts and lifestyles but also signatures of common ancestry.</title>
        <authorList>
            <person name="de Wit P.J.G.M."/>
            <person name="van der Burgt A."/>
            <person name="Oekmen B."/>
            <person name="Stergiopoulos I."/>
            <person name="Abd-Elsalam K.A."/>
            <person name="Aerts A.L."/>
            <person name="Bahkali A.H."/>
            <person name="Beenen H.G."/>
            <person name="Chettri P."/>
            <person name="Cox M.P."/>
            <person name="Datema E."/>
            <person name="de Vries R.P."/>
            <person name="Dhillon B."/>
            <person name="Ganley A.R."/>
            <person name="Griffiths S.A."/>
            <person name="Guo Y."/>
            <person name="Hamelin R.C."/>
            <person name="Henrissat B."/>
            <person name="Kabir M.S."/>
            <person name="Jashni M.K."/>
            <person name="Kema G."/>
            <person name="Klaubauf S."/>
            <person name="Lapidus A."/>
            <person name="Levasseur A."/>
            <person name="Lindquist E."/>
            <person name="Mehrabi R."/>
            <person name="Ohm R.A."/>
            <person name="Owen T.J."/>
            <person name="Salamov A."/>
            <person name="Schwelm A."/>
            <person name="Schijlen E."/>
            <person name="Sun H."/>
            <person name="van den Burg H.A."/>
            <person name="van Ham R.C.H.J."/>
            <person name="Zhang S."/>
            <person name="Goodwin S.B."/>
            <person name="Grigoriev I.V."/>
            <person name="Collemare J."/>
            <person name="Bradshaw R.E."/>
        </authorList>
    </citation>
    <scope>NUCLEOTIDE SEQUENCE [LARGE SCALE GENOMIC DNA]</scope>
    <source>
        <strain evidence="4">NZE10 / CBS 128990</strain>
    </source>
</reference>
<feature type="region of interest" description="Disordered" evidence="2">
    <location>
        <begin position="326"/>
        <end position="347"/>
    </location>
</feature>
<gene>
    <name evidence="3" type="ORF">DOTSEDRAFT_69128</name>
</gene>
<dbReference type="EMBL" id="KB446536">
    <property type="protein sequence ID" value="EME47046.1"/>
    <property type="molecule type" value="Genomic_DNA"/>
</dbReference>
<proteinExistence type="predicted"/>
<accession>N1PUB0</accession>
<dbReference type="HOGENOM" id="CLU_754441_0_0_1"/>
<keyword evidence="1" id="KW-0175">Coiled coil</keyword>
<sequence>MSRLQAEGRNLQQLLVERKQMELQMRYGDYLSDLTDTLTTKAAAHIRGMQKQWTDVADELEREEHEGNTEWLDYSEMNPLLQIGSRLQYCIHVRKPLHSKISQACTILDWHVETTVCAIKQYGERNKLVHASVNKMLEQNQWQAFGNRCTDDLNAILGIFDPDDPRVPMYTSFVTRVRDAWVTKPHPRGDWEPLEHIRTARDGKGDIPGLTRFNLLKQVAELPKIKRAGEALLKIIHDIGKGKFKSKEERDRRIDKSKNVNAIKKELKDALNSFDMAVERIASLGEEQKALLGDRDALRVQKEHLEGRLQVLEGRLQVLELQRESEKVVGEPSSPKDDRKSAVATASEQGVLSQMFKSVNDGIKMRL</sequence>
<dbReference type="Proteomes" id="UP000016933">
    <property type="component" value="Unassembled WGS sequence"/>
</dbReference>
<protein>
    <submittedName>
        <fullName evidence="3">Uncharacterized protein</fullName>
    </submittedName>
</protein>
<evidence type="ECO:0000313" key="3">
    <source>
        <dbReference type="EMBL" id="EME47046.1"/>
    </source>
</evidence>